<dbReference type="InterPro" id="IPR007736">
    <property type="entry name" value="Caleosin-related"/>
</dbReference>
<evidence type="ECO:0000256" key="1">
    <source>
        <dbReference type="ARBA" id="ARBA00006765"/>
    </source>
</evidence>
<dbReference type="OrthoDB" id="640742at2759"/>
<dbReference type="InterPro" id="IPR011992">
    <property type="entry name" value="EF-hand-dom_pair"/>
</dbReference>
<gene>
    <name evidence="4" type="ORF">KFL_005460060</name>
</gene>
<dbReference type="GO" id="GO:0005509">
    <property type="term" value="F:calcium ion binding"/>
    <property type="evidence" value="ECO:0000318"/>
    <property type="project" value="GO_Central"/>
</dbReference>
<dbReference type="SUPFAM" id="SSF47473">
    <property type="entry name" value="EF-hand"/>
    <property type="match status" value="1"/>
</dbReference>
<evidence type="ECO:0000256" key="2">
    <source>
        <dbReference type="SAM" id="MobiDB-lite"/>
    </source>
</evidence>
<evidence type="ECO:0000259" key="3">
    <source>
        <dbReference type="PROSITE" id="PS50222"/>
    </source>
</evidence>
<comment type="similarity">
    <text evidence="1">Belongs to the caleosin family.</text>
</comment>
<feature type="compositionally biased region" description="Polar residues" evidence="2">
    <location>
        <begin position="66"/>
        <end position="87"/>
    </location>
</feature>
<keyword evidence="5" id="KW-1185">Reference proteome</keyword>
<evidence type="ECO:0000313" key="5">
    <source>
        <dbReference type="Proteomes" id="UP000054558"/>
    </source>
</evidence>
<feature type="domain" description="EF-hand" evidence="3">
    <location>
        <begin position="246"/>
        <end position="281"/>
    </location>
</feature>
<evidence type="ECO:0000313" key="4">
    <source>
        <dbReference type="EMBL" id="GAQ89646.1"/>
    </source>
</evidence>
<name>A0A1Y1ILK1_KLENI</name>
<dbReference type="InterPro" id="IPR002048">
    <property type="entry name" value="EF_hand_dom"/>
</dbReference>
<feature type="region of interest" description="Disordered" evidence="2">
    <location>
        <begin position="23"/>
        <end position="102"/>
    </location>
</feature>
<dbReference type="PANTHER" id="PTHR31495:SF0">
    <property type="entry name" value="BINDING PROTEIN CALEOSIN, PUTATIVE (AFU_ORTHOLOGUE AFUA_5G13750)-RELATED"/>
    <property type="match status" value="1"/>
</dbReference>
<dbReference type="EMBL" id="DF237495">
    <property type="protein sequence ID" value="GAQ89646.1"/>
    <property type="molecule type" value="Genomic_DNA"/>
</dbReference>
<protein>
    <submittedName>
        <fullName evidence="4">Caleosin</fullName>
    </submittedName>
</protein>
<dbReference type="STRING" id="105231.A0A1Y1ILK1"/>
<dbReference type="Gene3D" id="1.10.238.10">
    <property type="entry name" value="EF-hand"/>
    <property type="match status" value="1"/>
</dbReference>
<reference evidence="4 5" key="1">
    <citation type="journal article" date="2014" name="Nat. Commun.">
        <title>Klebsormidium flaccidum genome reveals primary factors for plant terrestrial adaptation.</title>
        <authorList>
            <person name="Hori K."/>
            <person name="Maruyama F."/>
            <person name="Fujisawa T."/>
            <person name="Togashi T."/>
            <person name="Yamamoto N."/>
            <person name="Seo M."/>
            <person name="Sato S."/>
            <person name="Yamada T."/>
            <person name="Mori H."/>
            <person name="Tajima N."/>
            <person name="Moriyama T."/>
            <person name="Ikeuchi M."/>
            <person name="Watanabe M."/>
            <person name="Wada H."/>
            <person name="Kobayashi K."/>
            <person name="Saito M."/>
            <person name="Masuda T."/>
            <person name="Sasaki-Sekimoto Y."/>
            <person name="Mashiguchi K."/>
            <person name="Awai K."/>
            <person name="Shimojima M."/>
            <person name="Masuda S."/>
            <person name="Iwai M."/>
            <person name="Nobusawa T."/>
            <person name="Narise T."/>
            <person name="Kondo S."/>
            <person name="Saito H."/>
            <person name="Sato R."/>
            <person name="Murakawa M."/>
            <person name="Ihara Y."/>
            <person name="Oshima-Yamada Y."/>
            <person name="Ohtaka K."/>
            <person name="Satoh M."/>
            <person name="Sonobe K."/>
            <person name="Ishii M."/>
            <person name="Ohtani R."/>
            <person name="Kanamori-Sato M."/>
            <person name="Honoki R."/>
            <person name="Miyazaki D."/>
            <person name="Mochizuki H."/>
            <person name="Umetsu J."/>
            <person name="Higashi K."/>
            <person name="Shibata D."/>
            <person name="Kamiya Y."/>
            <person name="Sato N."/>
            <person name="Nakamura Y."/>
            <person name="Tabata S."/>
            <person name="Ida S."/>
            <person name="Kurokawa K."/>
            <person name="Ohta H."/>
        </authorList>
    </citation>
    <scope>NUCLEOTIDE SEQUENCE [LARGE SCALE GENOMIC DNA]</scope>
    <source>
        <strain evidence="4 5">NIES-2285</strain>
    </source>
</reference>
<dbReference type="PROSITE" id="PS50222">
    <property type="entry name" value="EF_HAND_2"/>
    <property type="match status" value="1"/>
</dbReference>
<dbReference type="PANTHER" id="PTHR31495">
    <property type="entry name" value="PEROXYGENASE 3-RELATED"/>
    <property type="match status" value="1"/>
</dbReference>
<accession>A0A1Y1ILK1</accession>
<sequence length="353" mass="39064">MATAFSAPTLGSSKLASLNAHAALGESSQRVSSSRPDCAPLSSARHRSLPKKNNASTCRQLAVTCKASTSPQKSTSKGIANATTALEDTSAPPKKAESESGIVTSLPEAPFTQKYAVPEDLDKVIPKPWLPRANNTPTLDYPSGLAESDQMKKFLNGEGRTVLQQHVDFFDTDEDGLIYPWDTFHGFRRLGYNPLICALAGLFINSAMAFPTAPGILDIRLPIYTQRIHRAKHGSDSEVYDTEGRFVPQKFEEIFTKFDRDGKGALTWDELQGMVAHNRNLYDFFGRTASTLEWAVTWLLAKEVAPDGREVMTREAIRGQYDGSLFYRKAAEIELAKKKKQTKRGDFEQTLPR</sequence>
<dbReference type="Pfam" id="PF05042">
    <property type="entry name" value="Caleosin"/>
    <property type="match status" value="1"/>
</dbReference>
<dbReference type="AlphaFoldDB" id="A0A1Y1ILK1"/>
<dbReference type="Proteomes" id="UP000054558">
    <property type="component" value="Unassembled WGS sequence"/>
</dbReference>
<dbReference type="GO" id="GO:0004497">
    <property type="term" value="F:monooxygenase activity"/>
    <property type="evidence" value="ECO:0000318"/>
    <property type="project" value="GO_Central"/>
</dbReference>
<dbReference type="OMA" id="FEWASTY"/>
<organism evidence="4 5">
    <name type="scientific">Klebsormidium nitens</name>
    <name type="common">Green alga</name>
    <name type="synonym">Ulothrix nitens</name>
    <dbReference type="NCBI Taxonomy" id="105231"/>
    <lineage>
        <taxon>Eukaryota</taxon>
        <taxon>Viridiplantae</taxon>
        <taxon>Streptophyta</taxon>
        <taxon>Klebsormidiophyceae</taxon>
        <taxon>Klebsormidiales</taxon>
        <taxon>Klebsormidiaceae</taxon>
        <taxon>Klebsormidium</taxon>
    </lineage>
</organism>
<feature type="compositionally biased region" description="Polar residues" evidence="2">
    <location>
        <begin position="26"/>
        <end position="35"/>
    </location>
</feature>
<proteinExistence type="inferred from homology"/>